<dbReference type="GO" id="GO:0000160">
    <property type="term" value="P:phosphorelay signal transduction system"/>
    <property type="evidence" value="ECO:0007669"/>
    <property type="project" value="InterPro"/>
</dbReference>
<dbReference type="InterPro" id="IPR050595">
    <property type="entry name" value="Bact_response_regulator"/>
</dbReference>
<evidence type="ECO:0000313" key="4">
    <source>
        <dbReference type="EMBL" id="GAF79957.1"/>
    </source>
</evidence>
<proteinExistence type="predicted"/>
<evidence type="ECO:0000259" key="3">
    <source>
        <dbReference type="PROSITE" id="PS50110"/>
    </source>
</evidence>
<evidence type="ECO:0000256" key="1">
    <source>
        <dbReference type="ARBA" id="ARBA00022553"/>
    </source>
</evidence>
<dbReference type="InterPro" id="IPR011006">
    <property type="entry name" value="CheY-like_superfamily"/>
</dbReference>
<dbReference type="PROSITE" id="PS50110">
    <property type="entry name" value="RESPONSE_REGULATORY"/>
    <property type="match status" value="1"/>
</dbReference>
<evidence type="ECO:0000256" key="2">
    <source>
        <dbReference type="SAM" id="Coils"/>
    </source>
</evidence>
<gene>
    <name evidence="4" type="ORF">S01H1_01415</name>
</gene>
<feature type="domain" description="Response regulatory" evidence="3">
    <location>
        <begin position="2"/>
        <end position="118"/>
    </location>
</feature>
<feature type="coiled-coil region" evidence="2">
    <location>
        <begin position="131"/>
        <end position="175"/>
    </location>
</feature>
<sequence length="208" mass="23543">MKTLVVDDELVSRKKIQKIMDTLGECEVAENGEVALKIAMSENPPDIILLDIIMPGMDGYEACRRLKADKRTSKIPVIFISAQSEQKDETKGLQLGAVDYITKPFSPAIVKARVQTHLELKKHRDYLEELVKERTAELIKANAELRQEMEERKRAEEEQKRLETQLQRAQKMEAIGTLAGEVAHDLNNVLGGVVSYPELLLMEMPEES</sequence>
<feature type="non-terminal residue" evidence="4">
    <location>
        <position position="208"/>
    </location>
</feature>
<dbReference type="PANTHER" id="PTHR44591:SF3">
    <property type="entry name" value="RESPONSE REGULATORY DOMAIN-CONTAINING PROTEIN"/>
    <property type="match status" value="1"/>
</dbReference>
<keyword evidence="2" id="KW-0175">Coiled coil</keyword>
<dbReference type="SUPFAM" id="SSF52172">
    <property type="entry name" value="CheY-like"/>
    <property type="match status" value="1"/>
</dbReference>
<organism evidence="4">
    <name type="scientific">marine sediment metagenome</name>
    <dbReference type="NCBI Taxonomy" id="412755"/>
    <lineage>
        <taxon>unclassified sequences</taxon>
        <taxon>metagenomes</taxon>
        <taxon>ecological metagenomes</taxon>
    </lineage>
</organism>
<name>X0SVN3_9ZZZZ</name>
<dbReference type="InterPro" id="IPR001789">
    <property type="entry name" value="Sig_transdc_resp-reg_receiver"/>
</dbReference>
<dbReference type="Pfam" id="PF00072">
    <property type="entry name" value="Response_reg"/>
    <property type="match status" value="1"/>
</dbReference>
<dbReference type="AlphaFoldDB" id="X0SVN3"/>
<comment type="caution">
    <text evidence="4">The sequence shown here is derived from an EMBL/GenBank/DDBJ whole genome shotgun (WGS) entry which is preliminary data.</text>
</comment>
<dbReference type="EMBL" id="BARS01000611">
    <property type="protein sequence ID" value="GAF79957.1"/>
    <property type="molecule type" value="Genomic_DNA"/>
</dbReference>
<dbReference type="SMART" id="SM00448">
    <property type="entry name" value="REC"/>
    <property type="match status" value="1"/>
</dbReference>
<protein>
    <recommendedName>
        <fullName evidence="3">Response regulatory domain-containing protein</fullName>
    </recommendedName>
</protein>
<reference evidence="4" key="1">
    <citation type="journal article" date="2014" name="Front. Microbiol.">
        <title>High frequency of phylogenetically diverse reductive dehalogenase-homologous genes in deep subseafloor sedimentary metagenomes.</title>
        <authorList>
            <person name="Kawai M."/>
            <person name="Futagami T."/>
            <person name="Toyoda A."/>
            <person name="Takaki Y."/>
            <person name="Nishi S."/>
            <person name="Hori S."/>
            <person name="Arai W."/>
            <person name="Tsubouchi T."/>
            <person name="Morono Y."/>
            <person name="Uchiyama I."/>
            <person name="Ito T."/>
            <person name="Fujiyama A."/>
            <person name="Inagaki F."/>
            <person name="Takami H."/>
        </authorList>
    </citation>
    <scope>NUCLEOTIDE SEQUENCE</scope>
    <source>
        <strain evidence="4">Expedition CK06-06</strain>
    </source>
</reference>
<keyword evidence="1" id="KW-0597">Phosphoprotein</keyword>
<dbReference type="PANTHER" id="PTHR44591">
    <property type="entry name" value="STRESS RESPONSE REGULATOR PROTEIN 1"/>
    <property type="match status" value="1"/>
</dbReference>
<accession>X0SVN3</accession>
<dbReference type="Gene3D" id="3.40.50.2300">
    <property type="match status" value="1"/>
</dbReference>
<dbReference type="Gene3D" id="1.10.287.130">
    <property type="match status" value="1"/>
</dbReference>